<dbReference type="EMBL" id="CP003746">
    <property type="protein sequence ID" value="AFU98430.1"/>
    <property type="molecule type" value="Genomic_DNA"/>
</dbReference>
<dbReference type="OrthoDB" id="5738144at2"/>
<dbReference type="SUPFAM" id="SSF46785">
    <property type="entry name" value="Winged helix' DNA-binding domain"/>
    <property type="match status" value="1"/>
</dbReference>
<dbReference type="KEGG" id="saga:M5M_06175"/>
<dbReference type="AlphaFoldDB" id="K4KJM9"/>
<evidence type="ECO:0008006" key="3">
    <source>
        <dbReference type="Google" id="ProtNLM"/>
    </source>
</evidence>
<sequence>MFALKGVLRADTQEKILIYLLTRESGYGSEIAAFYSVAVNPVQKQLARLESDGVVVSHLVGKVRVFQLNPRYPFLEPLKLLLKAALNAYPPALSQALLIKRTRPRQAGKPLVAARTTEE</sequence>
<dbReference type="CDD" id="cd00090">
    <property type="entry name" value="HTH_ARSR"/>
    <property type="match status" value="1"/>
</dbReference>
<evidence type="ECO:0000313" key="2">
    <source>
        <dbReference type="Proteomes" id="UP000000466"/>
    </source>
</evidence>
<dbReference type="InterPro" id="IPR036388">
    <property type="entry name" value="WH-like_DNA-bd_sf"/>
</dbReference>
<dbReference type="HOGENOM" id="CLU_169577_0_0_6"/>
<dbReference type="STRING" id="1117647.M5M_06175"/>
<dbReference type="InterPro" id="IPR036390">
    <property type="entry name" value="WH_DNA-bd_sf"/>
</dbReference>
<dbReference type="eggNOG" id="COG0640">
    <property type="taxonomic scope" value="Bacteria"/>
</dbReference>
<dbReference type="GO" id="GO:0006355">
    <property type="term" value="P:regulation of DNA-templated transcription"/>
    <property type="evidence" value="ECO:0007669"/>
    <property type="project" value="UniProtKB-ARBA"/>
</dbReference>
<dbReference type="InterPro" id="IPR011991">
    <property type="entry name" value="ArsR-like_HTH"/>
</dbReference>
<keyword evidence="2" id="KW-1185">Reference proteome</keyword>
<evidence type="ECO:0000313" key="1">
    <source>
        <dbReference type="EMBL" id="AFU98430.1"/>
    </source>
</evidence>
<accession>K4KJM9</accession>
<protein>
    <recommendedName>
        <fullName evidence="3">ArsR family transcriptional regulator</fullName>
    </recommendedName>
</protein>
<reference evidence="1 2" key="1">
    <citation type="journal article" date="2013" name="Genome Announc.">
        <title>Complete genome sequence of Simiduia agarivorans SA1(T), a marine bacterium able to degrade a variety of polysaccharides.</title>
        <authorList>
            <person name="Lin S.Y."/>
            <person name="Shieh W.Y."/>
            <person name="Chen J.S."/>
            <person name="Tang S.L."/>
        </authorList>
    </citation>
    <scope>NUCLEOTIDE SEQUENCE [LARGE SCALE GENOMIC DNA]</scope>
    <source>
        <strain evidence="2">DSM 21679 / JCM 13881 / BCRC 17597 / SA1</strain>
    </source>
</reference>
<dbReference type="Gene3D" id="1.10.10.10">
    <property type="entry name" value="Winged helix-like DNA-binding domain superfamily/Winged helix DNA-binding domain"/>
    <property type="match status" value="1"/>
</dbReference>
<proteinExistence type="predicted"/>
<dbReference type="RefSeq" id="WP_015046603.1">
    <property type="nucleotide sequence ID" value="NC_018868.3"/>
</dbReference>
<name>K4KJM9_SIMAS</name>
<organism evidence="1 2">
    <name type="scientific">Simiduia agarivorans (strain DSM 21679 / JCM 13881 / BCRC 17597 / SA1)</name>
    <dbReference type="NCBI Taxonomy" id="1117647"/>
    <lineage>
        <taxon>Bacteria</taxon>
        <taxon>Pseudomonadati</taxon>
        <taxon>Pseudomonadota</taxon>
        <taxon>Gammaproteobacteria</taxon>
        <taxon>Cellvibrionales</taxon>
        <taxon>Cellvibrionaceae</taxon>
        <taxon>Simiduia</taxon>
    </lineage>
</organism>
<dbReference type="Proteomes" id="UP000000466">
    <property type="component" value="Chromosome"/>
</dbReference>
<gene>
    <name evidence="1" type="ordered locus">M5M_06175</name>
</gene>